<dbReference type="Proteomes" id="UP000694620">
    <property type="component" value="Chromosome 5"/>
</dbReference>
<name>A0A8C4RI05_ERPCA</name>
<feature type="region of interest" description="Disordered" evidence="11">
    <location>
        <begin position="658"/>
        <end position="704"/>
    </location>
</feature>
<feature type="compositionally biased region" description="Basic and acidic residues" evidence="11">
    <location>
        <begin position="692"/>
        <end position="704"/>
    </location>
</feature>
<feature type="compositionally biased region" description="Low complexity" evidence="11">
    <location>
        <begin position="661"/>
        <end position="685"/>
    </location>
</feature>
<organism evidence="12 13">
    <name type="scientific">Erpetoichthys calabaricus</name>
    <name type="common">Rope fish</name>
    <name type="synonym">Calamoichthys calabaricus</name>
    <dbReference type="NCBI Taxonomy" id="27687"/>
    <lineage>
        <taxon>Eukaryota</taxon>
        <taxon>Metazoa</taxon>
        <taxon>Chordata</taxon>
        <taxon>Craniata</taxon>
        <taxon>Vertebrata</taxon>
        <taxon>Euteleostomi</taxon>
        <taxon>Actinopterygii</taxon>
        <taxon>Polypteriformes</taxon>
        <taxon>Polypteridae</taxon>
        <taxon>Erpetoichthys</taxon>
    </lineage>
</organism>
<keyword evidence="13" id="KW-1185">Reference proteome</keyword>
<keyword evidence="4" id="KW-0970">Cilium biogenesis/degradation</keyword>
<dbReference type="Gene3D" id="3.80.10.10">
    <property type="entry name" value="Ribonuclease Inhibitor"/>
    <property type="match status" value="2"/>
</dbReference>
<dbReference type="GO" id="GO:0005814">
    <property type="term" value="C:centriole"/>
    <property type="evidence" value="ECO:0007669"/>
    <property type="project" value="UniProtKB-SubCell"/>
</dbReference>
<evidence type="ECO:0000256" key="11">
    <source>
        <dbReference type="SAM" id="MobiDB-lite"/>
    </source>
</evidence>
<evidence type="ECO:0000313" key="12">
    <source>
        <dbReference type="Ensembl" id="ENSECRP00000002425.1"/>
    </source>
</evidence>
<dbReference type="InterPro" id="IPR032675">
    <property type="entry name" value="LRR_dom_sf"/>
</dbReference>
<dbReference type="SMART" id="SM00368">
    <property type="entry name" value="LRR_RI"/>
    <property type="match status" value="5"/>
</dbReference>
<dbReference type="GO" id="GO:0030317">
    <property type="term" value="P:flagellated sperm motility"/>
    <property type="evidence" value="ECO:0007669"/>
    <property type="project" value="UniProtKB-ARBA"/>
</dbReference>
<dbReference type="InterPro" id="IPR001611">
    <property type="entry name" value="Leu-rich_rpt"/>
</dbReference>
<dbReference type="Pfam" id="PF13516">
    <property type="entry name" value="LRR_6"/>
    <property type="match status" value="2"/>
</dbReference>
<comment type="subcellular location">
    <subcellularLocation>
        <location evidence="2">Cytoplasm</location>
        <location evidence="2">Cytoskeleton</location>
        <location evidence="2">Cilium basal body</location>
    </subcellularLocation>
    <subcellularLocation>
        <location evidence="1">Cytoplasm</location>
        <location evidence="1">Cytoskeleton</location>
        <location evidence="1">Microtubule organizing center</location>
        <location evidence="1">Centrosome</location>
        <location evidence="1">Centriole</location>
    </subcellularLocation>
</comment>
<keyword evidence="5" id="KW-0969">Cilium</keyword>
<keyword evidence="6" id="KW-0206">Cytoskeleton</keyword>
<evidence type="ECO:0000256" key="3">
    <source>
        <dbReference type="ARBA" id="ARBA00022490"/>
    </source>
</evidence>
<proteinExistence type="inferred from homology"/>
<evidence type="ECO:0000256" key="7">
    <source>
        <dbReference type="ARBA" id="ARBA00023273"/>
    </source>
</evidence>
<dbReference type="GO" id="GO:0044782">
    <property type="term" value="P:cilium organization"/>
    <property type="evidence" value="ECO:0007669"/>
    <property type="project" value="TreeGrafter"/>
</dbReference>
<dbReference type="GO" id="GO:0036064">
    <property type="term" value="C:ciliary basal body"/>
    <property type="evidence" value="ECO:0007669"/>
    <property type="project" value="TreeGrafter"/>
</dbReference>
<keyword evidence="3" id="KW-0963">Cytoplasm</keyword>
<evidence type="ECO:0000313" key="13">
    <source>
        <dbReference type="Proteomes" id="UP000694620"/>
    </source>
</evidence>
<dbReference type="SUPFAM" id="SSF52047">
    <property type="entry name" value="RNI-like"/>
    <property type="match status" value="1"/>
</dbReference>
<reference evidence="12" key="3">
    <citation type="submission" date="2025-09" db="UniProtKB">
        <authorList>
            <consortium name="Ensembl"/>
        </authorList>
    </citation>
    <scope>IDENTIFICATION</scope>
</reference>
<protein>
    <recommendedName>
        <fullName evidence="9">Centrosomal protein of 78 kDa</fullName>
    </recommendedName>
</protein>
<reference evidence="12" key="2">
    <citation type="submission" date="2025-08" db="UniProtKB">
        <authorList>
            <consortium name="Ensembl"/>
        </authorList>
    </citation>
    <scope>IDENTIFICATION</scope>
</reference>
<evidence type="ECO:0000256" key="9">
    <source>
        <dbReference type="ARBA" id="ARBA00069623"/>
    </source>
</evidence>
<reference evidence="12" key="1">
    <citation type="submission" date="2021-06" db="EMBL/GenBank/DDBJ databases">
        <authorList>
            <consortium name="Wellcome Sanger Institute Data Sharing"/>
        </authorList>
    </citation>
    <scope>NUCLEOTIDE SEQUENCE [LARGE SCALE GENOMIC DNA]</scope>
</reference>
<keyword evidence="7" id="KW-0966">Cell projection</keyword>
<keyword evidence="10" id="KW-0175">Coiled coil</keyword>
<dbReference type="Ensembl" id="ENSECRT00000002455.1">
    <property type="protein sequence ID" value="ENSECRP00000002425.1"/>
    <property type="gene ID" value="ENSECRG00000001656.1"/>
</dbReference>
<evidence type="ECO:0000256" key="2">
    <source>
        <dbReference type="ARBA" id="ARBA00004120"/>
    </source>
</evidence>
<evidence type="ECO:0000256" key="6">
    <source>
        <dbReference type="ARBA" id="ARBA00023212"/>
    </source>
</evidence>
<dbReference type="FunFam" id="3.80.10.10:FF:000070">
    <property type="entry name" value="Centrosomal protein of 78 kDa"/>
    <property type="match status" value="1"/>
</dbReference>
<evidence type="ECO:0000256" key="4">
    <source>
        <dbReference type="ARBA" id="ARBA00022794"/>
    </source>
</evidence>
<evidence type="ECO:0000256" key="5">
    <source>
        <dbReference type="ARBA" id="ARBA00023069"/>
    </source>
</evidence>
<dbReference type="AlphaFoldDB" id="A0A8C4RI05"/>
<dbReference type="InterPro" id="IPR026212">
    <property type="entry name" value="Cep78"/>
</dbReference>
<sequence length="704" mass="78775">MLDPIQVRRRGGMDFHSYYEYCCVLQDTVPLVAVKANLAQDTLDFCGDRIRLIDWTPILNSLAINKHLHHVAIRSFHQPIHDEAERPRTFYRRKIPVFRSKDTTFRLCKSVRDCLCISQVLRTLELQGLPLRERDLVALTKGLSKAVSLQRFSLAYCSIGDEGLQVICHSVKNSSSIKTIDFTSCNLTWKSAEQMANIIKHQATKRHSIAWAESLRYRKPDLDCMSGLRRITLNCNALIGDRGAKAFVEPLVEDCWLKALDLQKCGISNEGAQALYDVLQSNATIVVLDLRMNPLIDTVLLKSIIEKVLLNSSGTNSEYKWIKTPTSKEPVKPKPRKRSMVFSTGTKLKATVRIGSRKPPIKKKHLTVEKDVCHSLSPVTHRYKPVRKAIEAIRCSGPSLVSLEDGSIVDEKTKVSSPVKLILESDSSGTEDAADTLETLLPVPCVTPDKISVKQFRRLQVELEECRLRLKEERRARAKADSRIVELELENTKLKNINLSLSEALHTQSVTSSLLEDDAVLESIEASFRKFHAFLDLLKDAGLEQLASVQELISLILHPWESPNLHHLTGQIEASSEKGHKEYVEPLNQVGADNHSGSDSGMKFIGVHSSNVFSGQRDSKIKEEIKDQTPIAFNSGRELINESGTKVNLVEVTPTAEHFSDSSSSICSQKSNDSKISSSRTSGKSRSQKNGIKSEFHTARRGEL</sequence>
<dbReference type="PANTHER" id="PTHR24110:SF3">
    <property type="entry name" value="CENTROSOMAL PROTEIN OF 78 KDA"/>
    <property type="match status" value="1"/>
</dbReference>
<dbReference type="PANTHER" id="PTHR24110">
    <property type="entry name" value="CENTROSOMAL PROTEIN OF 78 KDA"/>
    <property type="match status" value="1"/>
</dbReference>
<comment type="similarity">
    <text evidence="8">Belongs to the CEP78 family.</text>
</comment>
<evidence type="ECO:0000256" key="8">
    <source>
        <dbReference type="ARBA" id="ARBA00061070"/>
    </source>
</evidence>
<evidence type="ECO:0000256" key="1">
    <source>
        <dbReference type="ARBA" id="ARBA00004114"/>
    </source>
</evidence>
<gene>
    <name evidence="12" type="primary">CEP78</name>
    <name evidence="12" type="synonym">cep78</name>
</gene>
<accession>A0A8C4RI05</accession>
<dbReference type="FunFam" id="3.80.10.10:FF:000057">
    <property type="entry name" value="Centrosomal protein of 78 kDa"/>
    <property type="match status" value="1"/>
</dbReference>
<evidence type="ECO:0000256" key="10">
    <source>
        <dbReference type="SAM" id="Coils"/>
    </source>
</evidence>
<feature type="coiled-coil region" evidence="10">
    <location>
        <begin position="456"/>
        <end position="497"/>
    </location>
</feature>
<dbReference type="PRINTS" id="PR02062">
    <property type="entry name" value="CENTROSOME78"/>
</dbReference>
<dbReference type="GO" id="GO:0005813">
    <property type="term" value="C:centrosome"/>
    <property type="evidence" value="ECO:0007669"/>
    <property type="project" value="TreeGrafter"/>
</dbReference>
<dbReference type="GeneTree" id="ENSGT00390000013287"/>